<keyword evidence="2" id="KW-0812">Transmembrane</keyword>
<evidence type="ECO:0000256" key="1">
    <source>
        <dbReference type="SAM" id="MobiDB-lite"/>
    </source>
</evidence>
<accession>U6LH29</accession>
<proteinExistence type="predicted"/>
<dbReference type="Proteomes" id="UP000030750">
    <property type="component" value="Unassembled WGS sequence"/>
</dbReference>
<protein>
    <submittedName>
        <fullName evidence="3">Uncharacterized protein</fullName>
    </submittedName>
</protein>
<dbReference type="VEuPathDB" id="ToxoDB:EBH_0014590"/>
<name>U6LH29_9EIME</name>
<sequence>MRLQLTVLAGAATTWYFNPCLGAELPQVQVYTGEEVQYGPPAAHNPGLGYHAQQGGYPPAPVPGAASPRAPTGWEWQGNGAYPVATGQPHVAPGAYPMPNGGFHGVPQAPIREHSAVPVQKAETPSLRERSARRALIIGFLFFMLMGIIVPAVDAVAGRQFDKDRLALMFLITIPHFLYLGSFVNLVVRVIVWLKRLLDRLASPEMPETPMRPGGMKHAVGSQYAQPNASGLRH</sequence>
<keyword evidence="4" id="KW-1185">Reference proteome</keyword>
<feature type="compositionally biased region" description="Polar residues" evidence="1">
    <location>
        <begin position="223"/>
        <end position="234"/>
    </location>
</feature>
<evidence type="ECO:0000256" key="2">
    <source>
        <dbReference type="SAM" id="Phobius"/>
    </source>
</evidence>
<evidence type="ECO:0000313" key="4">
    <source>
        <dbReference type="Proteomes" id="UP000030750"/>
    </source>
</evidence>
<dbReference type="OrthoDB" id="10639482at2759"/>
<dbReference type="EMBL" id="HG710601">
    <property type="protein sequence ID" value="CDJ47090.1"/>
    <property type="molecule type" value="Genomic_DNA"/>
</dbReference>
<evidence type="ECO:0000313" key="3">
    <source>
        <dbReference type="EMBL" id="CDJ47090.1"/>
    </source>
</evidence>
<gene>
    <name evidence="3" type="ORF">EBH_0014590</name>
</gene>
<feature type="transmembrane region" description="Helical" evidence="2">
    <location>
        <begin position="168"/>
        <end position="194"/>
    </location>
</feature>
<feature type="transmembrane region" description="Helical" evidence="2">
    <location>
        <begin position="135"/>
        <end position="156"/>
    </location>
</feature>
<organism evidence="3 4">
    <name type="scientific">Eimeria brunetti</name>
    <dbReference type="NCBI Taxonomy" id="51314"/>
    <lineage>
        <taxon>Eukaryota</taxon>
        <taxon>Sar</taxon>
        <taxon>Alveolata</taxon>
        <taxon>Apicomplexa</taxon>
        <taxon>Conoidasida</taxon>
        <taxon>Coccidia</taxon>
        <taxon>Eucoccidiorida</taxon>
        <taxon>Eimeriorina</taxon>
        <taxon>Eimeriidae</taxon>
        <taxon>Eimeria</taxon>
    </lineage>
</organism>
<keyword evidence="2" id="KW-0472">Membrane</keyword>
<reference evidence="3" key="2">
    <citation type="submission" date="2013-10" db="EMBL/GenBank/DDBJ databases">
        <authorList>
            <person name="Aslett M."/>
        </authorList>
    </citation>
    <scope>NUCLEOTIDE SEQUENCE [LARGE SCALE GENOMIC DNA]</scope>
    <source>
        <strain evidence="3">Houghton</strain>
    </source>
</reference>
<reference evidence="3" key="1">
    <citation type="submission" date="2013-10" db="EMBL/GenBank/DDBJ databases">
        <title>Genomic analysis of the causative agents of coccidiosis in chickens.</title>
        <authorList>
            <person name="Reid A.J."/>
            <person name="Blake D."/>
            <person name="Billington K."/>
            <person name="Browne H."/>
            <person name="Dunn M."/>
            <person name="Hung S."/>
            <person name="Kawahara F."/>
            <person name="Miranda-Saavedra D."/>
            <person name="Mourier T."/>
            <person name="Nagra H."/>
            <person name="Otto T.D."/>
            <person name="Rawlings N."/>
            <person name="Sanchez A."/>
            <person name="Sanders M."/>
            <person name="Subramaniam C."/>
            <person name="Tay Y."/>
            <person name="Dear P."/>
            <person name="Doerig C."/>
            <person name="Gruber A."/>
            <person name="Parkinson J."/>
            <person name="Shirley M."/>
            <person name="Wan K.L."/>
            <person name="Berriman M."/>
            <person name="Tomley F."/>
            <person name="Pain A."/>
        </authorList>
    </citation>
    <scope>NUCLEOTIDE SEQUENCE [LARGE SCALE GENOMIC DNA]</scope>
    <source>
        <strain evidence="3">Houghton</strain>
    </source>
</reference>
<feature type="region of interest" description="Disordered" evidence="1">
    <location>
        <begin position="205"/>
        <end position="234"/>
    </location>
</feature>
<dbReference type="AlphaFoldDB" id="U6LH29"/>
<keyword evidence="2" id="KW-1133">Transmembrane helix</keyword>